<comment type="caution">
    <text evidence="1">The sequence shown here is derived from an EMBL/GenBank/DDBJ whole genome shotgun (WGS) entry which is preliminary data.</text>
</comment>
<accession>A0A413JSH4</accession>
<evidence type="ECO:0000313" key="2">
    <source>
        <dbReference type="Proteomes" id="UP000284614"/>
    </source>
</evidence>
<reference evidence="1 2" key="1">
    <citation type="submission" date="2018-08" db="EMBL/GenBank/DDBJ databases">
        <title>A genome reference for cultivated species of the human gut microbiota.</title>
        <authorList>
            <person name="Zou Y."/>
            <person name="Xue W."/>
            <person name="Luo G."/>
        </authorList>
    </citation>
    <scope>NUCLEOTIDE SEQUENCE [LARGE SCALE GENOMIC DNA]</scope>
    <source>
        <strain evidence="1 2">OF01-1</strain>
    </source>
</reference>
<dbReference type="EMBL" id="QSDG01000030">
    <property type="protein sequence ID" value="RGY64458.1"/>
    <property type="molecule type" value="Genomic_DNA"/>
</dbReference>
<dbReference type="Proteomes" id="UP000284614">
    <property type="component" value="Unassembled WGS sequence"/>
</dbReference>
<gene>
    <name evidence="1" type="ORF">DXA27_21710</name>
</gene>
<proteinExistence type="predicted"/>
<dbReference type="RefSeq" id="WP_122130954.1">
    <property type="nucleotide sequence ID" value="NZ_JAGJHH010000031.1"/>
</dbReference>
<organism evidence="1 2">
    <name type="scientific">Bacteroides fragilis</name>
    <dbReference type="NCBI Taxonomy" id="817"/>
    <lineage>
        <taxon>Bacteria</taxon>
        <taxon>Pseudomonadati</taxon>
        <taxon>Bacteroidota</taxon>
        <taxon>Bacteroidia</taxon>
        <taxon>Bacteroidales</taxon>
        <taxon>Bacteroidaceae</taxon>
        <taxon>Bacteroides</taxon>
    </lineage>
</organism>
<sequence>MKDVKIKTTSIPAKPRSKNYPAGAVITRTAGGITVNGGGGGGASVDIVKATDTKSFTDSNVLSSLRTLLEIRSRIIAESDTTTELTDDNTLSSKRTLKEIDAAIKEALKKIDDLYLSKVKADIAKEPITFLKGLFVGDGLTFINESGDTELQSLVARMKVKAATLEVTGSANVGTLHSEGNISTGADIWAKGDTHTLNLLVQALAKTYDLNVEHVATLFQTIVKDYISSERFIPGLMGEGMKLYKAINGDWNLEIDNAVVRKAMTIFELIISKVRAVNGGLVISSANGRVKSVSETSGDPAYYVLGIEGDMMFVTDDLVRCQVYTSGHVKYYWVPVASVNDDSILILKSVFPNGTTPAVGDDLIQMGNLTNPNRQGILYLTASEDGKPRISVLDGVNSTSLAGKNKVILGCLDGMTDTDFPADFQPSGYGLYAMNCFLKGIFILRNGKSIEQEFSNIATELAAIPGKIELAIRSMKVADVNLLYDSNHKLNANPYQMGAYKYDVHLEAGKTYTLTVCYKCADSDVIRAYNNPSYGWIGTLPKSAEETVLSQPITPINPDGAYFYFYKFPQQESTETYIKWAVITEGSVGVANWIPSATERKLNIGGENLMLQSQQALDGSGAQYAFQLSKAWTDLKGKTLTISFDYAYSNLKMGSSQRFGLEKAIYKSGTSQYYYIGAFKYVDSTSPTADKGRYVHTIKVPEDIEDSLDTDIIAYIQLGAGSVCRINNFQIEIGDTATGWKPAPKDSFTESKKYTDTQILAVDGKIELSVKTKVENLGIGANNLYSYTSSTLNTLYPSPTIERQMSLRGFYLVGSQGNGGAMRIPNIIPPIPGKYTVSGWIKGSQNTPVGFTIDVCDSENVIVKSTADNQWSYFKHTFNVTKNTEEQKDVYNFVDIERIDWAYIWVKDFKVEAGEIATAWSPNFQDAVYKGAEYTNSQISVVEGKITSTVEKINTVAGRVTGLASRVEQTEKSITSVVGRVDVLDKTAVRVATKVIDLVGWDNNKFYPLVINIGQNHKRKIEIDRPLDGALGKPSYSTHDGGFSMNLTFEMSGSGWGSSVKTTNIFDYYKAWTSTGAKIVVDLGQITESSQCVMGIRGGSKYYVYLHDEGNADNIHYYQTDYTAPYGQKFPVRTDGTEPVRTYGYYTEIKQTQESIALTANKVDDQGRRLSAAELTLSSDHAKLSVVEQTANSANSLAGTANSKANTVDGRVTATQNGLVETGINITSRKIILKADNLLFQNNTGQQTAAINANGKLSANVIEAAEVVAQAFSAQRITTGNLTVTDGAKIGAWNISGGSLVSASNSQAKILLNMSGNKFLRINEEGDSPTTSRTALMSIRNDNYSGLSIESYGSSGFALRCLANAGTANSIESYGSHIFAQRGGEKWNAPGMLCTGYVYQAGTVTNEWGNGCTLTSAQKIATGKYRIYHSLKHLQYAVLVQGLGGYGWVFGQVETQNNSYFEVLMLDANKGPRDCPFRVFVVGRNVW</sequence>
<protein>
    <submittedName>
        <fullName evidence="1">Uncharacterized protein</fullName>
    </submittedName>
</protein>
<name>A0A413JSH4_BACFG</name>
<evidence type="ECO:0000313" key="1">
    <source>
        <dbReference type="EMBL" id="RGY64458.1"/>
    </source>
</evidence>